<comment type="caution">
    <text evidence="3">The sequence shown here is derived from an EMBL/GenBank/DDBJ whole genome shotgun (WGS) entry which is preliminary data.</text>
</comment>
<evidence type="ECO:0000313" key="3">
    <source>
        <dbReference type="EMBL" id="KAG0305358.1"/>
    </source>
</evidence>
<feature type="region of interest" description="Disordered" evidence="1">
    <location>
        <begin position="558"/>
        <end position="586"/>
    </location>
</feature>
<feature type="transmembrane region" description="Helical" evidence="2">
    <location>
        <begin position="76"/>
        <end position="97"/>
    </location>
</feature>
<feature type="transmembrane region" description="Helical" evidence="2">
    <location>
        <begin position="491"/>
        <end position="509"/>
    </location>
</feature>
<gene>
    <name evidence="3" type="ORF">BGZ97_001136</name>
</gene>
<keyword evidence="2" id="KW-1133">Transmembrane helix</keyword>
<organism evidence="3 4">
    <name type="scientific">Linnemannia gamsii</name>
    <dbReference type="NCBI Taxonomy" id="64522"/>
    <lineage>
        <taxon>Eukaryota</taxon>
        <taxon>Fungi</taxon>
        <taxon>Fungi incertae sedis</taxon>
        <taxon>Mucoromycota</taxon>
        <taxon>Mortierellomycotina</taxon>
        <taxon>Mortierellomycetes</taxon>
        <taxon>Mortierellales</taxon>
        <taxon>Mortierellaceae</taxon>
        <taxon>Linnemannia</taxon>
    </lineage>
</organism>
<proteinExistence type="predicted"/>
<accession>A0A9P6QWV0</accession>
<evidence type="ECO:0000256" key="2">
    <source>
        <dbReference type="SAM" id="Phobius"/>
    </source>
</evidence>
<keyword evidence="4" id="KW-1185">Reference proteome</keyword>
<reference evidence="3" key="1">
    <citation type="journal article" date="2020" name="Fungal Divers.">
        <title>Resolving the Mortierellaceae phylogeny through synthesis of multi-gene phylogenetics and phylogenomics.</title>
        <authorList>
            <person name="Vandepol N."/>
            <person name="Liber J."/>
            <person name="Desiro A."/>
            <person name="Na H."/>
            <person name="Kennedy M."/>
            <person name="Barry K."/>
            <person name="Grigoriev I.V."/>
            <person name="Miller A.N."/>
            <person name="O'Donnell K."/>
            <person name="Stajich J.E."/>
            <person name="Bonito G."/>
        </authorList>
    </citation>
    <scope>NUCLEOTIDE SEQUENCE</scope>
    <source>
        <strain evidence="3">NVP60</strain>
    </source>
</reference>
<dbReference type="Proteomes" id="UP000823405">
    <property type="component" value="Unassembled WGS sequence"/>
</dbReference>
<sequence>MIFHTPYAVALIGLFVSLLKLVFSLFAGATLVFYVKYFPDEYASSIRWSRTGGLREMVELILCSCLHIPKRSTMVLIYAILISICTLGVSTLLTAMVSRADMDGASTISRAFTTHLNTLDDNFWTAYMTSESTVEQSLTRMLNDTYRNPSPAPRTRYTPRSFAYETGCDESNTAIFNDRTSTTVYMHSSSKSCKTYMMILGGVSYDWEPNNTVFRKIDSDTSMVIAPAWKIDNILDDATEPPFFVNGTDYLCDRYRVAISPSFFPDFPGDEVLTLPVTRTTTCRYGGNGSLVMTGTYFQFAVNHMPDFDNITASLLPDPVSLPLLKSMSAVIGEGVFATLTNNSTYVVLSKLYSSASDADFFTCLSISRKSKGGMGLLCSYLLTSAIVVNPQPIDSTIEADLGRDINIQNTQSQLDFTIVHLPPGTDSNQEKTPLFSSARLIKATTDTTRYLASLGHNVQEYKHPVSKIDQLYVLYDSVELKDGYEVSTTAFIFICTFAGLFAIIWGISEARYPTVYNSSMYKTIYKELKSKDESVQMLMHCTHDPLAFNGNLIVPDPGDQSSVTPNTSSQDCTMISTQPHNSSSQQYELQPLAMLEEIPAQSPFLISWSVPAPTPIMSPATATTTTTLTMSATTSIPVKETRTEGYEGDNHGIPPPIHPSSPRVEYNATITSSDQSRPHGITTHDENQALTPSTS</sequence>
<dbReference type="EMBL" id="JAAAIN010001222">
    <property type="protein sequence ID" value="KAG0305358.1"/>
    <property type="molecule type" value="Genomic_DNA"/>
</dbReference>
<keyword evidence="2" id="KW-0472">Membrane</keyword>
<feature type="region of interest" description="Disordered" evidence="1">
    <location>
        <begin position="644"/>
        <end position="696"/>
    </location>
</feature>
<evidence type="ECO:0000256" key="1">
    <source>
        <dbReference type="SAM" id="MobiDB-lite"/>
    </source>
</evidence>
<dbReference type="AlphaFoldDB" id="A0A9P6QWV0"/>
<dbReference type="OrthoDB" id="2387820at2759"/>
<name>A0A9P6QWV0_9FUNG</name>
<evidence type="ECO:0000313" key="4">
    <source>
        <dbReference type="Proteomes" id="UP000823405"/>
    </source>
</evidence>
<keyword evidence="2" id="KW-0812">Transmembrane</keyword>
<protein>
    <submittedName>
        <fullName evidence="3">Uncharacterized protein</fullName>
    </submittedName>
</protein>
<feature type="compositionally biased region" description="Polar residues" evidence="1">
    <location>
        <begin position="560"/>
        <end position="586"/>
    </location>
</feature>
<feature type="transmembrane region" description="Helical" evidence="2">
    <location>
        <begin position="7"/>
        <end position="35"/>
    </location>
</feature>